<dbReference type="InterPro" id="IPR008840">
    <property type="entry name" value="Sipho_Gp157"/>
</dbReference>
<keyword evidence="2" id="KW-1185">Reference proteome</keyword>
<dbReference type="RefSeq" id="YP_010359725.1">
    <property type="nucleotide sequence ID" value="NC_062776.1"/>
</dbReference>
<reference evidence="1 2" key="1">
    <citation type="submission" date="2021-04" db="EMBL/GenBank/DDBJ databases">
        <authorList>
            <person name="Shkoporov A.N."/>
            <person name="Stockdale S.R."/>
            <person name="Guerin E."/>
            <person name="Ross R.P."/>
            <person name="Hill C."/>
        </authorList>
    </citation>
    <scope>NUCLEOTIDE SEQUENCE [LARGE SCALE GENOMIC DNA]</scope>
    <source>
        <strain evidence="2">cr9_1</strain>
    </source>
</reference>
<sequence>MSSLYNISNDILRIFNEVEQAEGEITDEQYNELCIKQEELKEKLDSYVKAIKVWQVDEQALKDEKKRFNDRQNVYKNRIERLKKAMLEAVINFGETGKNNKFIELPNIRIFTKNTQSVEINEHRINILIYKFRDLIQELVQQDILYTGEDVDLIGILDSINAQCIAEFGEDFSPFNMSDLKHIKINISYTDTIEELLKNNPDILQHLGKEVFRTEVINATSKDEMKRVINICQTLEQDQPTVGIIVNNQSIQFK</sequence>
<organism evidence="1 2">
    <name type="scientific">uncultured phage cr9_1</name>
    <dbReference type="NCBI Taxonomy" id="2986400"/>
    <lineage>
        <taxon>Viruses</taxon>
        <taxon>Duplodnaviria</taxon>
        <taxon>Heunggongvirae</taxon>
        <taxon>Uroviricota</taxon>
        <taxon>Caudoviricetes</taxon>
        <taxon>Crassvirales</taxon>
        <taxon>Intestiviridae</taxon>
        <taxon>Crudevirinae</taxon>
        <taxon>Dabirmavirus</taxon>
        <taxon>Dabirmavirus hominis</taxon>
    </lineage>
</organism>
<dbReference type="EMBL" id="MZ130486">
    <property type="protein sequence ID" value="QWM90153.1"/>
    <property type="molecule type" value="Genomic_DNA"/>
</dbReference>
<evidence type="ECO:0000313" key="2">
    <source>
        <dbReference type="Proteomes" id="UP000827813"/>
    </source>
</evidence>
<name>A0AAE7RY97_9CAUD</name>
<dbReference type="Proteomes" id="UP000827813">
    <property type="component" value="Segment"/>
</dbReference>
<evidence type="ECO:0000313" key="1">
    <source>
        <dbReference type="EMBL" id="QWM90153.1"/>
    </source>
</evidence>
<proteinExistence type="predicted"/>
<dbReference type="KEGG" id="vg:75691265"/>
<gene>
    <name evidence="1" type="primary">gp_23086</name>
</gene>
<accession>A0AAE7RY97</accession>
<protein>
    <submittedName>
        <fullName evidence="1">Siphovirus Gp157-like host-nuclease inhibitor protein Gam</fullName>
    </submittedName>
</protein>
<dbReference type="Pfam" id="PF05565">
    <property type="entry name" value="Sipho_Gp157"/>
    <property type="match status" value="1"/>
</dbReference>
<dbReference type="GeneID" id="75691265"/>